<dbReference type="PANTHER" id="PTHR30250:SF30">
    <property type="entry name" value="LIPID III FLIPPASE"/>
    <property type="match status" value="1"/>
</dbReference>
<feature type="transmembrane region" description="Helical" evidence="6">
    <location>
        <begin position="225"/>
        <end position="245"/>
    </location>
</feature>
<feature type="transmembrane region" description="Helical" evidence="6">
    <location>
        <begin position="402"/>
        <end position="421"/>
    </location>
</feature>
<evidence type="ECO:0000313" key="8">
    <source>
        <dbReference type="Proteomes" id="UP001297092"/>
    </source>
</evidence>
<feature type="transmembrane region" description="Helical" evidence="6">
    <location>
        <begin position="304"/>
        <end position="322"/>
    </location>
</feature>
<evidence type="ECO:0000313" key="7">
    <source>
        <dbReference type="EMBL" id="MBT0608837.1"/>
    </source>
</evidence>
<comment type="caution">
    <text evidence="7">The sequence shown here is derived from an EMBL/GenBank/DDBJ whole genome shotgun (WGS) entry which is preliminary data.</text>
</comment>
<feature type="transmembrane region" description="Helical" evidence="6">
    <location>
        <begin position="88"/>
        <end position="110"/>
    </location>
</feature>
<evidence type="ECO:0000256" key="4">
    <source>
        <dbReference type="ARBA" id="ARBA00022989"/>
    </source>
</evidence>
<dbReference type="Pfam" id="PF13440">
    <property type="entry name" value="Polysacc_synt_3"/>
    <property type="match status" value="1"/>
</dbReference>
<evidence type="ECO:0000256" key="6">
    <source>
        <dbReference type="SAM" id="Phobius"/>
    </source>
</evidence>
<feature type="transmembrane region" description="Helical" evidence="6">
    <location>
        <begin position="273"/>
        <end position="292"/>
    </location>
</feature>
<evidence type="ECO:0000256" key="5">
    <source>
        <dbReference type="ARBA" id="ARBA00023136"/>
    </source>
</evidence>
<dbReference type="CDD" id="cd13125">
    <property type="entry name" value="MATE_like_10"/>
    <property type="match status" value="1"/>
</dbReference>
<name>A0ABS5S6J1_9FLAO</name>
<gene>
    <name evidence="7" type="ORF">KIV10_11650</name>
</gene>
<dbReference type="PANTHER" id="PTHR30250">
    <property type="entry name" value="PST FAMILY PREDICTED COLANIC ACID TRANSPORTER"/>
    <property type="match status" value="1"/>
</dbReference>
<evidence type="ECO:0000256" key="2">
    <source>
        <dbReference type="ARBA" id="ARBA00022475"/>
    </source>
</evidence>
<feature type="transmembrane region" description="Helical" evidence="6">
    <location>
        <begin position="116"/>
        <end position="140"/>
    </location>
</feature>
<dbReference type="EMBL" id="JAHCTB010000005">
    <property type="protein sequence ID" value="MBT0608837.1"/>
    <property type="molecule type" value="Genomic_DNA"/>
</dbReference>
<feature type="transmembrane region" description="Helical" evidence="6">
    <location>
        <begin position="160"/>
        <end position="177"/>
    </location>
</feature>
<organism evidence="7 8">
    <name type="scientific">Aequorivita echinoideorum</name>
    <dbReference type="NCBI Taxonomy" id="1549647"/>
    <lineage>
        <taxon>Bacteria</taxon>
        <taxon>Pseudomonadati</taxon>
        <taxon>Bacteroidota</taxon>
        <taxon>Flavobacteriia</taxon>
        <taxon>Flavobacteriales</taxon>
        <taxon>Flavobacteriaceae</taxon>
        <taxon>Aequorivita</taxon>
    </lineage>
</organism>
<evidence type="ECO:0000256" key="1">
    <source>
        <dbReference type="ARBA" id="ARBA00004651"/>
    </source>
</evidence>
<comment type="subcellular location">
    <subcellularLocation>
        <location evidence="1">Cell membrane</location>
        <topology evidence="1">Multi-pass membrane protein</topology>
    </subcellularLocation>
</comment>
<keyword evidence="3 6" id="KW-0812">Transmembrane</keyword>
<dbReference type="InterPro" id="IPR044550">
    <property type="entry name" value="WzxE"/>
</dbReference>
<evidence type="ECO:0000256" key="3">
    <source>
        <dbReference type="ARBA" id="ARBA00022692"/>
    </source>
</evidence>
<dbReference type="Proteomes" id="UP001297092">
    <property type="component" value="Unassembled WGS sequence"/>
</dbReference>
<feature type="transmembrane region" description="Helical" evidence="6">
    <location>
        <begin position="183"/>
        <end position="204"/>
    </location>
</feature>
<keyword evidence="2" id="KW-1003">Cell membrane</keyword>
<reference evidence="7 8" key="1">
    <citation type="submission" date="2021-05" db="EMBL/GenBank/DDBJ databases">
        <title>Aequorivita echinoideorum JCM 30378 genome.</title>
        <authorList>
            <person name="Zhang H."/>
            <person name="Li C."/>
        </authorList>
    </citation>
    <scope>NUCLEOTIDE SEQUENCE [LARGE SCALE GENOMIC DNA]</scope>
    <source>
        <strain evidence="7 8">JCM30378</strain>
    </source>
</reference>
<keyword evidence="5 6" id="KW-0472">Membrane</keyword>
<dbReference type="RefSeq" id="WP_214113933.1">
    <property type="nucleotide sequence ID" value="NZ_JAHCTB010000005.1"/>
</dbReference>
<sequence>MKIPQFIRGNLLLKMTSLNAGVIGVRFVISLFIQRLIAQYLGETGVSKIGQLRNLSELLTSFSSLGMFNGVVKYVAEHKENKEKLQKLFSTVFVLSLIGIISTSIVLFIFSESISVYLFTTADFSYLIKLTAVVVPFISLNRIFSGVVNGLSQYKKFAKIELFGYIATAVLTVFFLFNFNIDGVLVAIAVTPIIQLATLLFVFFKVLKEYVAFKNLNWKTPMLKMLLSFSIMSFFSTVLLNYVSIEIRAMIIKRITEADAGIWTAMTNISKNYMVFSSAIFTLYVLPKYAAIHSKKDFTKELMVIFKTLLPLFGIGMLLIYFLRDYVIQIVYPGFNEMAPLFKWQLAADFLRLITIILGYQFIAKKLVLNFIFSEVISLIIYFGLARYFVDIYGIEGVVVANFIRYVIVIFIVLFLVYRYFQKSKDGKAV</sequence>
<keyword evidence="4 6" id="KW-1133">Transmembrane helix</keyword>
<feature type="transmembrane region" description="Helical" evidence="6">
    <location>
        <begin position="342"/>
        <end position="360"/>
    </location>
</feature>
<proteinExistence type="predicted"/>
<feature type="transmembrane region" description="Helical" evidence="6">
    <location>
        <begin position="367"/>
        <end position="390"/>
    </location>
</feature>
<keyword evidence="8" id="KW-1185">Reference proteome</keyword>
<protein>
    <submittedName>
        <fullName evidence="7">O-antigen translocase</fullName>
    </submittedName>
</protein>
<accession>A0ABS5S6J1</accession>
<dbReference type="InterPro" id="IPR050833">
    <property type="entry name" value="Poly_Biosynth_Transport"/>
</dbReference>